<dbReference type="AlphaFoldDB" id="A0A4R1B6W6"/>
<dbReference type="PANTHER" id="PTHR38471">
    <property type="entry name" value="FOUR HELIX BUNDLE PROTEIN"/>
    <property type="match status" value="1"/>
</dbReference>
<accession>A0A4R1B6W6</accession>
<dbReference type="EMBL" id="SJZI01000050">
    <property type="protein sequence ID" value="TCJ12517.1"/>
    <property type="molecule type" value="Genomic_DNA"/>
</dbReference>
<name>A0A4R1B6W6_9BACT</name>
<dbReference type="Gene3D" id="1.20.1440.60">
    <property type="entry name" value="23S rRNA-intervening sequence"/>
    <property type="match status" value="1"/>
</dbReference>
<proteinExistence type="predicted"/>
<dbReference type="OrthoDB" id="285993at2"/>
<reference evidence="1 2" key="1">
    <citation type="submission" date="2019-03" db="EMBL/GenBank/DDBJ databases">
        <authorList>
            <person name="Kim M.K.M."/>
        </authorList>
    </citation>
    <scope>NUCLEOTIDE SEQUENCE [LARGE SCALE GENOMIC DNA]</scope>
    <source>
        <strain evidence="1 2">17J68-12</strain>
    </source>
</reference>
<protein>
    <submittedName>
        <fullName evidence="1">Four helix bundle protein</fullName>
    </submittedName>
</protein>
<evidence type="ECO:0000313" key="2">
    <source>
        <dbReference type="Proteomes" id="UP000295334"/>
    </source>
</evidence>
<dbReference type="Pfam" id="PF05635">
    <property type="entry name" value="23S_rRNA_IVP"/>
    <property type="match status" value="1"/>
</dbReference>
<gene>
    <name evidence="1" type="ORF">EPD60_14675</name>
</gene>
<dbReference type="PIRSF" id="PIRSF035652">
    <property type="entry name" value="CHP02436"/>
    <property type="match status" value="1"/>
</dbReference>
<evidence type="ECO:0000313" key="1">
    <source>
        <dbReference type="EMBL" id="TCJ12517.1"/>
    </source>
</evidence>
<dbReference type="Proteomes" id="UP000295334">
    <property type="component" value="Unassembled WGS sequence"/>
</dbReference>
<dbReference type="InterPro" id="IPR036583">
    <property type="entry name" value="23S_rRNA_IVS_sf"/>
</dbReference>
<keyword evidence="2" id="KW-1185">Reference proteome</keyword>
<organism evidence="1 2">
    <name type="scientific">Flaviaesturariibacter flavus</name>
    <dbReference type="NCBI Taxonomy" id="2502780"/>
    <lineage>
        <taxon>Bacteria</taxon>
        <taxon>Pseudomonadati</taxon>
        <taxon>Bacteroidota</taxon>
        <taxon>Chitinophagia</taxon>
        <taxon>Chitinophagales</taxon>
        <taxon>Chitinophagaceae</taxon>
        <taxon>Flaviaestuariibacter</taxon>
    </lineage>
</organism>
<comment type="caution">
    <text evidence="1">The sequence shown here is derived from an EMBL/GenBank/DDBJ whole genome shotgun (WGS) entry which is preliminary data.</text>
</comment>
<dbReference type="SUPFAM" id="SSF158446">
    <property type="entry name" value="IVS-encoded protein-like"/>
    <property type="match status" value="1"/>
</dbReference>
<dbReference type="RefSeq" id="WP_131450273.1">
    <property type="nucleotide sequence ID" value="NZ_SJZI01000050.1"/>
</dbReference>
<dbReference type="NCBIfam" id="TIGR02436">
    <property type="entry name" value="four helix bundle protein"/>
    <property type="match status" value="1"/>
</dbReference>
<dbReference type="PANTHER" id="PTHR38471:SF2">
    <property type="entry name" value="FOUR HELIX BUNDLE PROTEIN"/>
    <property type="match status" value="1"/>
</dbReference>
<sequence length="132" mass="14931">MKSRDYDLEDRLIRFGVVIIRMAEKLPSTYAGRHLAGQLTRSGTSPALNYGEAHGAESTADFIHKMKVGLKELRETFVCQKFIRLLGWMDQRQLETTIDENNQLIAIFVTSIKTAERNNNNKKGRGNVSSSD</sequence>
<dbReference type="InterPro" id="IPR012657">
    <property type="entry name" value="23S_rRNA-intervening_sequence"/>
</dbReference>